<keyword evidence="3" id="KW-0472">Membrane</keyword>
<organism evidence="5 6">
    <name type="scientific">Chrysemys picta bellii</name>
    <name type="common">Western painted turtle</name>
    <name type="synonym">Emys bellii</name>
    <dbReference type="NCBI Taxonomy" id="8478"/>
    <lineage>
        <taxon>Eukaryota</taxon>
        <taxon>Metazoa</taxon>
        <taxon>Chordata</taxon>
        <taxon>Craniata</taxon>
        <taxon>Vertebrata</taxon>
        <taxon>Euteleostomi</taxon>
        <taxon>Archelosauria</taxon>
        <taxon>Testudinata</taxon>
        <taxon>Testudines</taxon>
        <taxon>Cryptodira</taxon>
        <taxon>Durocryptodira</taxon>
        <taxon>Testudinoidea</taxon>
        <taxon>Emydidae</taxon>
        <taxon>Chrysemys</taxon>
    </lineage>
</organism>
<keyword evidence="3" id="KW-0812">Transmembrane</keyword>
<dbReference type="AlphaFoldDB" id="A0A8C3H5S1"/>
<feature type="domain" description="C-type lectin" evidence="4">
    <location>
        <begin position="65"/>
        <end position="160"/>
    </location>
</feature>
<reference evidence="5" key="2">
    <citation type="submission" date="2025-09" db="UniProtKB">
        <authorList>
            <consortium name="Ensembl"/>
        </authorList>
    </citation>
    <scope>IDENTIFICATION</scope>
</reference>
<sequence length="160" mass="17733">GLEPRAHRWAVQSVGLNLILIITVIIFIIAVSGECGARTDPVSAPYTQSGAACPVAACPDGWVGYLGKCYYFSQAEGNWTYSRSHCSALGASLAVIGTQQEMVRPRFWDFLICYKGPSDHWISLWREPDQPWMWTNGTEFNNWCVPFSSINSVNVCLALP</sequence>
<dbReference type="Ensembl" id="ENSCPBT00000001799.1">
    <property type="protein sequence ID" value="ENSCPBP00000001456.1"/>
    <property type="gene ID" value="ENSCPBG00000001175.1"/>
</dbReference>
<evidence type="ECO:0000256" key="2">
    <source>
        <dbReference type="ARBA" id="ARBA00022734"/>
    </source>
</evidence>
<dbReference type="InterPro" id="IPR001304">
    <property type="entry name" value="C-type_lectin-like"/>
</dbReference>
<feature type="transmembrane region" description="Helical" evidence="3">
    <location>
        <begin position="14"/>
        <end position="33"/>
    </location>
</feature>
<dbReference type="PANTHER" id="PTHR45710:SF35">
    <property type="entry name" value="C-TYPE LECTIN DOMAIN FAMILY 2 MEMBER D"/>
    <property type="match status" value="1"/>
</dbReference>
<name>A0A8C3H5S1_CHRPI</name>
<dbReference type="PROSITE" id="PS50041">
    <property type="entry name" value="C_TYPE_LECTIN_2"/>
    <property type="match status" value="1"/>
</dbReference>
<dbReference type="InterPro" id="IPR033992">
    <property type="entry name" value="NKR-like_CTLD"/>
</dbReference>
<reference evidence="5" key="1">
    <citation type="submission" date="2025-08" db="UniProtKB">
        <authorList>
            <consortium name="Ensembl"/>
        </authorList>
    </citation>
    <scope>IDENTIFICATION</scope>
</reference>
<dbReference type="CDD" id="cd03593">
    <property type="entry name" value="CLECT_NK_receptors_like"/>
    <property type="match status" value="1"/>
</dbReference>
<comment type="subcellular location">
    <subcellularLocation>
        <location evidence="1">Cell membrane</location>
        <topology evidence="1">Single-pass type II membrane protein</topology>
    </subcellularLocation>
</comment>
<evidence type="ECO:0000256" key="3">
    <source>
        <dbReference type="SAM" id="Phobius"/>
    </source>
</evidence>
<evidence type="ECO:0000313" key="6">
    <source>
        <dbReference type="Proteomes" id="UP000694380"/>
    </source>
</evidence>
<keyword evidence="6" id="KW-1185">Reference proteome</keyword>
<evidence type="ECO:0000259" key="4">
    <source>
        <dbReference type="PROSITE" id="PS50041"/>
    </source>
</evidence>
<accession>A0A8C3H5S1</accession>
<dbReference type="GeneTree" id="ENSGT00940000155319"/>
<dbReference type="OMA" id="NANRTHW"/>
<dbReference type="Gene3D" id="3.10.100.10">
    <property type="entry name" value="Mannose-Binding Protein A, subunit A"/>
    <property type="match status" value="1"/>
</dbReference>
<evidence type="ECO:0000256" key="1">
    <source>
        <dbReference type="ARBA" id="ARBA00004401"/>
    </source>
</evidence>
<dbReference type="SUPFAM" id="SSF56436">
    <property type="entry name" value="C-type lectin-like"/>
    <property type="match status" value="1"/>
</dbReference>
<dbReference type="GO" id="GO:0005886">
    <property type="term" value="C:plasma membrane"/>
    <property type="evidence" value="ECO:0007669"/>
    <property type="project" value="UniProtKB-SubCell"/>
</dbReference>
<dbReference type="InterPro" id="IPR016187">
    <property type="entry name" value="CTDL_fold"/>
</dbReference>
<dbReference type="InterPro" id="IPR050828">
    <property type="entry name" value="C-type_lectin/matrix_domain"/>
</dbReference>
<dbReference type="Proteomes" id="UP000694380">
    <property type="component" value="Unplaced"/>
</dbReference>
<dbReference type="InterPro" id="IPR016186">
    <property type="entry name" value="C-type_lectin-like/link_sf"/>
</dbReference>
<keyword evidence="3" id="KW-1133">Transmembrane helix</keyword>
<dbReference type="PANTHER" id="PTHR45710">
    <property type="entry name" value="C-TYPE LECTIN DOMAIN-CONTAINING PROTEIN 180"/>
    <property type="match status" value="1"/>
</dbReference>
<keyword evidence="2" id="KW-0430">Lectin</keyword>
<proteinExistence type="predicted"/>
<evidence type="ECO:0000313" key="5">
    <source>
        <dbReference type="Ensembl" id="ENSCPBP00000001456.1"/>
    </source>
</evidence>
<dbReference type="GO" id="GO:0030246">
    <property type="term" value="F:carbohydrate binding"/>
    <property type="evidence" value="ECO:0007669"/>
    <property type="project" value="UniProtKB-KW"/>
</dbReference>
<protein>
    <recommendedName>
        <fullName evidence="4">C-type lectin domain-containing protein</fullName>
    </recommendedName>
</protein>